<evidence type="ECO:0000256" key="5">
    <source>
        <dbReference type="ARBA" id="ARBA00022905"/>
    </source>
</evidence>
<name>A0ABV9VXI4_9ACTN</name>
<comment type="catalytic activity">
    <reaction evidence="8">
        <text>[PQQ precursor protein] + S-adenosyl-L-methionine = E-Y cross-linked-[PQQ precursor protein] + 5'-deoxyadenosine + L-methionine + H(+)</text>
        <dbReference type="Rhea" id="RHEA:56836"/>
        <dbReference type="Rhea" id="RHEA-COMP:14800"/>
        <dbReference type="Rhea" id="RHEA-COMP:14801"/>
        <dbReference type="ChEBI" id="CHEBI:15378"/>
        <dbReference type="ChEBI" id="CHEBI:17319"/>
        <dbReference type="ChEBI" id="CHEBI:57844"/>
        <dbReference type="ChEBI" id="CHEBI:59789"/>
        <dbReference type="ChEBI" id="CHEBI:141026"/>
        <dbReference type="ChEBI" id="CHEBI:141027"/>
        <dbReference type="EC" id="1.21.98.4"/>
    </reaction>
</comment>
<dbReference type="SFLD" id="SFLDF00280">
    <property type="entry name" value="coenzyme_PQQ_synthesis_protein"/>
    <property type="match status" value="1"/>
</dbReference>
<feature type="binding site" evidence="8">
    <location>
        <position position="131"/>
    </location>
    <ligand>
        <name>[4Fe-4S] cluster</name>
        <dbReference type="ChEBI" id="CHEBI:49883"/>
        <note>4Fe-4S-S-AdoMet</note>
    </ligand>
</feature>
<dbReference type="InterPro" id="IPR050377">
    <property type="entry name" value="Radical_SAM_PqqE_MftC-like"/>
</dbReference>
<evidence type="ECO:0000256" key="7">
    <source>
        <dbReference type="ARBA" id="ARBA00023014"/>
    </source>
</evidence>
<dbReference type="InterPro" id="IPR013785">
    <property type="entry name" value="Aldolase_TIM"/>
</dbReference>
<dbReference type="Proteomes" id="UP001595912">
    <property type="component" value="Unassembled WGS sequence"/>
</dbReference>
<keyword evidence="7 8" id="KW-0411">Iron-sulfur</keyword>
<comment type="pathway">
    <text evidence="1 8">Cofactor biosynthesis; pyrroloquinoline quinone biosynthesis.</text>
</comment>
<dbReference type="CDD" id="cd01335">
    <property type="entry name" value="Radical_SAM"/>
    <property type="match status" value="1"/>
</dbReference>
<dbReference type="InterPro" id="IPR022479">
    <property type="entry name" value="PqqD_bac"/>
</dbReference>
<keyword evidence="11" id="KW-1185">Reference proteome</keyword>
<dbReference type="EMBL" id="JBHSIU010000018">
    <property type="protein sequence ID" value="MFC4999642.1"/>
    <property type="molecule type" value="Genomic_DNA"/>
</dbReference>
<evidence type="ECO:0000256" key="4">
    <source>
        <dbReference type="ARBA" id="ARBA00022723"/>
    </source>
</evidence>
<accession>A0ABV9VXI4</accession>
<organism evidence="10 11">
    <name type="scientific">Dactylosporangium cerinum</name>
    <dbReference type="NCBI Taxonomy" id="1434730"/>
    <lineage>
        <taxon>Bacteria</taxon>
        <taxon>Bacillati</taxon>
        <taxon>Actinomycetota</taxon>
        <taxon>Actinomycetes</taxon>
        <taxon>Micromonosporales</taxon>
        <taxon>Micromonosporaceae</taxon>
        <taxon>Dactylosporangium</taxon>
    </lineage>
</organism>
<evidence type="ECO:0000256" key="8">
    <source>
        <dbReference type="HAMAP-Rule" id="MF_00660"/>
    </source>
</evidence>
<comment type="cofactor">
    <cofactor evidence="8">
        <name>[4Fe-4S] cluster</name>
        <dbReference type="ChEBI" id="CHEBI:49883"/>
    </cofactor>
    <text evidence="8">Binds 1 [4Fe-4S] cluster. The cluster is coordinated with 3 cysteines and an exchangeable S-adenosyl-L-methionine.</text>
</comment>
<dbReference type="InterPro" id="IPR058240">
    <property type="entry name" value="rSAM_sf"/>
</dbReference>
<evidence type="ECO:0000313" key="10">
    <source>
        <dbReference type="EMBL" id="MFC4999642.1"/>
    </source>
</evidence>
<dbReference type="Pfam" id="PF13186">
    <property type="entry name" value="SPASM"/>
    <property type="match status" value="1"/>
</dbReference>
<dbReference type="InterPro" id="IPR023885">
    <property type="entry name" value="4Fe4S-binding_SPASM_dom"/>
</dbReference>
<keyword evidence="8" id="KW-0004">4Fe-4S</keyword>
<dbReference type="HAMAP" id="MF_00660">
    <property type="entry name" value="PqqE"/>
    <property type="match status" value="1"/>
</dbReference>
<dbReference type="EC" id="1.21.98.4" evidence="8"/>
<evidence type="ECO:0000259" key="9">
    <source>
        <dbReference type="PROSITE" id="PS51918"/>
    </source>
</evidence>
<feature type="binding site" evidence="8">
    <location>
        <position position="128"/>
    </location>
    <ligand>
        <name>[4Fe-4S] cluster</name>
        <dbReference type="ChEBI" id="CHEBI:49883"/>
        <note>4Fe-4S-S-AdoMet</note>
    </ligand>
</feature>
<dbReference type="InterPro" id="IPR006638">
    <property type="entry name" value="Elp3/MiaA/NifB-like_rSAM"/>
</dbReference>
<dbReference type="Pfam" id="PF04055">
    <property type="entry name" value="Radical_SAM"/>
    <property type="match status" value="1"/>
</dbReference>
<dbReference type="RefSeq" id="WP_380116138.1">
    <property type="nucleotide sequence ID" value="NZ_JBHSIU010000018.1"/>
</dbReference>
<dbReference type="NCBIfam" id="TIGR03859">
    <property type="entry name" value="PQQ_PqqD"/>
    <property type="match status" value="1"/>
</dbReference>
<dbReference type="SFLD" id="SFLDG01067">
    <property type="entry name" value="SPASM/twitch_domain_containing"/>
    <property type="match status" value="1"/>
</dbReference>
<evidence type="ECO:0000256" key="1">
    <source>
        <dbReference type="ARBA" id="ARBA00004886"/>
    </source>
</evidence>
<dbReference type="InterPro" id="IPR041881">
    <property type="entry name" value="PqqD_sf"/>
</dbReference>
<dbReference type="PANTHER" id="PTHR11228">
    <property type="entry name" value="RADICAL SAM DOMAIN PROTEIN"/>
    <property type="match status" value="1"/>
</dbReference>
<protein>
    <recommendedName>
        <fullName evidence="8">PqqA peptide cyclase</fullName>
        <ecNumber evidence="8">1.21.98.4</ecNumber>
    </recommendedName>
    <alternativeName>
        <fullName evidence="8">Coenzyme PQQ synthesis protein E</fullName>
    </alternativeName>
</protein>
<dbReference type="InterPro" id="IPR007197">
    <property type="entry name" value="rSAM"/>
</dbReference>
<dbReference type="SFLD" id="SFLDS00029">
    <property type="entry name" value="Radical_SAM"/>
    <property type="match status" value="1"/>
</dbReference>
<dbReference type="Pfam" id="PF05402">
    <property type="entry name" value="PqqD"/>
    <property type="match status" value="1"/>
</dbReference>
<dbReference type="NCBIfam" id="TIGR04085">
    <property type="entry name" value="rSAM_more_4Fe4S"/>
    <property type="match status" value="1"/>
</dbReference>
<keyword evidence="5 8" id="KW-0884">PQQ biosynthesis</keyword>
<dbReference type="PROSITE" id="PS51918">
    <property type="entry name" value="RADICAL_SAM"/>
    <property type="match status" value="1"/>
</dbReference>
<dbReference type="SFLD" id="SFLDG01386">
    <property type="entry name" value="main_SPASM_domain-containing"/>
    <property type="match status" value="1"/>
</dbReference>
<feature type="domain" description="Radical SAM core" evidence="9">
    <location>
        <begin position="110"/>
        <end position="325"/>
    </location>
</feature>
<keyword evidence="6 8" id="KW-0408">Iron</keyword>
<comment type="function">
    <text evidence="8">Catalyzes the cross-linking of a glutamate residue and a tyrosine residue in the PqqA protein as part of the biosynthesis of pyrroloquinoline quinone (PQQ).</text>
</comment>
<evidence type="ECO:0000256" key="2">
    <source>
        <dbReference type="ARBA" id="ARBA00011741"/>
    </source>
</evidence>
<reference evidence="11" key="1">
    <citation type="journal article" date="2019" name="Int. J. Syst. Evol. Microbiol.">
        <title>The Global Catalogue of Microorganisms (GCM) 10K type strain sequencing project: providing services to taxonomists for standard genome sequencing and annotation.</title>
        <authorList>
            <consortium name="The Broad Institute Genomics Platform"/>
            <consortium name="The Broad Institute Genome Sequencing Center for Infectious Disease"/>
            <person name="Wu L."/>
            <person name="Ma J."/>
        </authorList>
    </citation>
    <scope>NUCLEOTIDE SEQUENCE [LARGE SCALE GENOMIC DNA]</scope>
    <source>
        <strain evidence="11">CGMCC 4.7152</strain>
    </source>
</reference>
<proteinExistence type="inferred from homology"/>
<dbReference type="Gene3D" id="1.10.10.1150">
    <property type="entry name" value="Coenzyme PQQ synthesis protein D (PqqD)"/>
    <property type="match status" value="1"/>
</dbReference>
<feature type="binding site" evidence="8">
    <location>
        <position position="124"/>
    </location>
    <ligand>
        <name>[4Fe-4S] cluster</name>
        <dbReference type="ChEBI" id="CHEBI:49883"/>
        <note>4Fe-4S-S-AdoMet</note>
    </ligand>
</feature>
<gene>
    <name evidence="8 10" type="primary">pqqE</name>
    <name evidence="10" type="ORF">ACFPIJ_17595</name>
</gene>
<dbReference type="InterPro" id="IPR011843">
    <property type="entry name" value="PQQ_synth_PqqE_bac"/>
</dbReference>
<dbReference type="InterPro" id="IPR008792">
    <property type="entry name" value="PQQD"/>
</dbReference>
<evidence type="ECO:0000256" key="6">
    <source>
        <dbReference type="ARBA" id="ARBA00023004"/>
    </source>
</evidence>
<keyword evidence="8" id="KW-0560">Oxidoreductase</keyword>
<evidence type="ECO:0000256" key="3">
    <source>
        <dbReference type="ARBA" id="ARBA00022691"/>
    </source>
</evidence>
<comment type="subunit">
    <text evidence="8">Interacts with PqqD. The interaction is necessary for activity of PqqE.</text>
</comment>
<dbReference type="SMART" id="SM00729">
    <property type="entry name" value="Elp3"/>
    <property type="match status" value="1"/>
</dbReference>
<dbReference type="NCBIfam" id="TIGR02109">
    <property type="entry name" value="PQQ_syn_pqqE"/>
    <property type="match status" value="1"/>
</dbReference>
<evidence type="ECO:0000313" key="11">
    <source>
        <dbReference type="Proteomes" id="UP001595912"/>
    </source>
</evidence>
<keyword evidence="4 8" id="KW-0479">Metal-binding</keyword>
<comment type="caution">
    <text evidence="10">The sequence shown here is derived from an EMBL/GenBank/DDBJ whole genome shotgun (WGS) entry which is preliminary data.</text>
</comment>
<sequence length="462" mass="49146">MTAFTLRRGVRLAHDPVRGQDCLLYPEGVLLLDPVAADIVRACDGRHDLDGIVVRLAHDYDDVAPADVERFLADLSDRRLLTVVPAAGPERPGGALAGGAAGATTWTGRHPRPTGLLAEVTYRCPLHCAYCSNPVQLAAYRAELTTAEWTGVLDQARAAGVLQVHLSGGEPLLRPDLPELVRHASSLGMYTNLVTSGIPLTAARLAALATAGLDHLQLSIQDATADAADRVAGGRFHDRKLAAAALVTTLGIPFTVNVVLHAGNTDRLAGIAELAVALGADRLELAHTQYYGWGLRNRAALMPTHEQVERAAAAAADVHRRHGDRIEIVYVEPDYHTGRAKPCMNGWGSRQLVVAPNGDLLPCLAAGQLGLPTPSARTTDLADAWQHSALFNAFRGTAWMTEPCRSCALRDADLGGCRCQAFQLTGDAAATDPACHLSPHHDRVRGAAGTPVRLPAVPRRSR</sequence>
<keyword evidence="3 8" id="KW-0949">S-adenosyl-L-methionine</keyword>
<dbReference type="PANTHER" id="PTHR11228:SF7">
    <property type="entry name" value="PQQA PEPTIDE CYCLASE"/>
    <property type="match status" value="1"/>
</dbReference>
<comment type="subunit">
    <text evidence="2">Monomer. Interacts with PqqE.</text>
</comment>
<comment type="similarity">
    <text evidence="8">Belongs to the radical SAM superfamily. PqqE family.</text>
</comment>
<dbReference type="Gene3D" id="3.20.20.70">
    <property type="entry name" value="Aldolase class I"/>
    <property type="match status" value="1"/>
</dbReference>
<dbReference type="SUPFAM" id="SSF102114">
    <property type="entry name" value="Radical SAM enzymes"/>
    <property type="match status" value="1"/>
</dbReference>